<dbReference type="InterPro" id="IPR013106">
    <property type="entry name" value="Ig_V-set"/>
</dbReference>
<name>A0AAD8CHY3_ACIOX</name>
<comment type="caution">
    <text evidence="10">The sequence shown here is derived from an EMBL/GenBank/DDBJ whole genome shotgun (WGS) entry which is preliminary data.</text>
</comment>
<protein>
    <recommendedName>
        <fullName evidence="9">Ig-like domain-containing protein</fullName>
    </recommendedName>
</protein>
<dbReference type="AlphaFoldDB" id="A0AAD8CHY3"/>
<evidence type="ECO:0000256" key="5">
    <source>
        <dbReference type="ARBA" id="ARBA00023136"/>
    </source>
</evidence>
<dbReference type="SMART" id="SM00409">
    <property type="entry name" value="IG"/>
    <property type="match status" value="1"/>
</dbReference>
<dbReference type="InterPro" id="IPR052051">
    <property type="entry name" value="TCR_complex_component"/>
</dbReference>
<sequence length="224" mass="25550">MIIPQVLFLMICTSNPKAEVHAIAKKVHQGENVTLQCDVQHDQETSWCRQHPEQVPVVIFQDALNIRSSEPDPEYHYGFGPRFSSVLNRTTWTVNLQIENISEWDFALYFCTVRVKGDIRFGNSTHLVSAEDTGDSVPLPLCWTLLGTSLFVTAISCVAFCGFHIFQQERMKSKPSATRKSNRHESDYQARAANVDLESEYQELTHKDSALYAVCVKKEQPRRD</sequence>
<dbReference type="EMBL" id="JAGXEW010000050">
    <property type="protein sequence ID" value="KAK1151677.1"/>
    <property type="molecule type" value="Genomic_DNA"/>
</dbReference>
<dbReference type="GO" id="GO:0009617">
    <property type="term" value="P:response to bacterium"/>
    <property type="evidence" value="ECO:0007669"/>
    <property type="project" value="TreeGrafter"/>
</dbReference>
<evidence type="ECO:0000256" key="2">
    <source>
        <dbReference type="ARBA" id="ARBA00022475"/>
    </source>
</evidence>
<evidence type="ECO:0000256" key="7">
    <source>
        <dbReference type="ARBA" id="ARBA00023180"/>
    </source>
</evidence>
<evidence type="ECO:0000256" key="1">
    <source>
        <dbReference type="ARBA" id="ARBA00004236"/>
    </source>
</evidence>
<dbReference type="PANTHER" id="PTHR19433">
    <property type="entry name" value="T-CELL RECEPTOR ALPHA CHAIN V REGION-RELATED"/>
    <property type="match status" value="1"/>
</dbReference>
<feature type="transmembrane region" description="Helical" evidence="8">
    <location>
        <begin position="143"/>
        <end position="166"/>
    </location>
</feature>
<keyword evidence="11" id="KW-1185">Reference proteome</keyword>
<organism evidence="10 11">
    <name type="scientific">Acipenser oxyrinchus oxyrinchus</name>
    <dbReference type="NCBI Taxonomy" id="40147"/>
    <lineage>
        <taxon>Eukaryota</taxon>
        <taxon>Metazoa</taxon>
        <taxon>Chordata</taxon>
        <taxon>Craniata</taxon>
        <taxon>Vertebrata</taxon>
        <taxon>Euteleostomi</taxon>
        <taxon>Actinopterygii</taxon>
        <taxon>Chondrostei</taxon>
        <taxon>Acipenseriformes</taxon>
        <taxon>Acipenseridae</taxon>
        <taxon>Acipenser</taxon>
    </lineage>
</organism>
<dbReference type="InterPro" id="IPR013783">
    <property type="entry name" value="Ig-like_fold"/>
</dbReference>
<accession>A0AAD8CHY3</accession>
<dbReference type="Proteomes" id="UP001230051">
    <property type="component" value="Unassembled WGS sequence"/>
</dbReference>
<comment type="subcellular location">
    <subcellularLocation>
        <location evidence="1">Cell membrane</location>
    </subcellularLocation>
</comment>
<dbReference type="Pfam" id="PF07686">
    <property type="entry name" value="V-set"/>
    <property type="match status" value="1"/>
</dbReference>
<proteinExistence type="predicted"/>
<dbReference type="GO" id="GO:0002376">
    <property type="term" value="P:immune system process"/>
    <property type="evidence" value="ECO:0007669"/>
    <property type="project" value="UniProtKB-KW"/>
</dbReference>
<feature type="domain" description="Ig-like" evidence="9">
    <location>
        <begin position="16"/>
        <end position="129"/>
    </location>
</feature>
<dbReference type="InterPro" id="IPR003599">
    <property type="entry name" value="Ig_sub"/>
</dbReference>
<keyword evidence="2" id="KW-1003">Cell membrane</keyword>
<keyword evidence="8" id="KW-1133">Transmembrane helix</keyword>
<evidence type="ECO:0000313" key="11">
    <source>
        <dbReference type="Proteomes" id="UP001230051"/>
    </source>
</evidence>
<dbReference type="GO" id="GO:0005886">
    <property type="term" value="C:plasma membrane"/>
    <property type="evidence" value="ECO:0007669"/>
    <property type="project" value="UniProtKB-SubCell"/>
</dbReference>
<keyword evidence="8" id="KW-0812">Transmembrane</keyword>
<evidence type="ECO:0000256" key="8">
    <source>
        <dbReference type="SAM" id="Phobius"/>
    </source>
</evidence>
<dbReference type="PROSITE" id="PS50835">
    <property type="entry name" value="IG_LIKE"/>
    <property type="match status" value="1"/>
</dbReference>
<keyword evidence="6" id="KW-1015">Disulfide bond</keyword>
<keyword evidence="4" id="KW-0391">Immunity</keyword>
<evidence type="ECO:0000256" key="4">
    <source>
        <dbReference type="ARBA" id="ARBA00022859"/>
    </source>
</evidence>
<keyword evidence="7" id="KW-0325">Glycoprotein</keyword>
<gene>
    <name evidence="10" type="ORF">AOXY_G31954</name>
</gene>
<dbReference type="Gene3D" id="2.60.40.10">
    <property type="entry name" value="Immunoglobulins"/>
    <property type="match status" value="1"/>
</dbReference>
<keyword evidence="3" id="KW-0732">Signal</keyword>
<dbReference type="SUPFAM" id="SSF48726">
    <property type="entry name" value="Immunoglobulin"/>
    <property type="match status" value="1"/>
</dbReference>
<dbReference type="PANTHER" id="PTHR19433:SF111">
    <property type="entry name" value="T CELL RECEPTOR ALPHA VARIABLE 4"/>
    <property type="match status" value="1"/>
</dbReference>
<dbReference type="InterPro" id="IPR007110">
    <property type="entry name" value="Ig-like_dom"/>
</dbReference>
<evidence type="ECO:0000313" key="10">
    <source>
        <dbReference type="EMBL" id="KAK1151677.1"/>
    </source>
</evidence>
<dbReference type="InterPro" id="IPR036179">
    <property type="entry name" value="Ig-like_dom_sf"/>
</dbReference>
<evidence type="ECO:0000256" key="6">
    <source>
        <dbReference type="ARBA" id="ARBA00023157"/>
    </source>
</evidence>
<evidence type="ECO:0000256" key="3">
    <source>
        <dbReference type="ARBA" id="ARBA00022729"/>
    </source>
</evidence>
<keyword evidence="5 8" id="KW-0472">Membrane</keyword>
<reference evidence="10" key="1">
    <citation type="submission" date="2022-02" db="EMBL/GenBank/DDBJ databases">
        <title>Atlantic sturgeon de novo genome assembly.</title>
        <authorList>
            <person name="Stock M."/>
            <person name="Klopp C."/>
            <person name="Guiguen Y."/>
            <person name="Cabau C."/>
            <person name="Parinello H."/>
            <person name="Santidrian Yebra-Pimentel E."/>
            <person name="Kuhl H."/>
            <person name="Dirks R.P."/>
            <person name="Guessner J."/>
            <person name="Wuertz S."/>
            <person name="Du K."/>
            <person name="Schartl M."/>
        </authorList>
    </citation>
    <scope>NUCLEOTIDE SEQUENCE</scope>
    <source>
        <strain evidence="10">STURGEONOMICS-FGT-2020</strain>
        <tissue evidence="10">Whole blood</tissue>
    </source>
</reference>
<evidence type="ECO:0000259" key="9">
    <source>
        <dbReference type="PROSITE" id="PS50835"/>
    </source>
</evidence>